<feature type="domain" description="HD" evidence="2">
    <location>
        <begin position="89"/>
        <end position="163"/>
    </location>
</feature>
<dbReference type="NCBIfam" id="TIGR03276">
    <property type="entry name" value="Phn-HD"/>
    <property type="match status" value="1"/>
</dbReference>
<dbReference type="Gene3D" id="1.10.3210.10">
    <property type="entry name" value="Hypothetical protein af1432"/>
    <property type="match status" value="1"/>
</dbReference>
<comment type="caution">
    <text evidence="3">The sequence shown here is derived from an EMBL/GenBank/DDBJ whole genome shotgun (WGS) entry which is preliminary data.</text>
</comment>
<name>A0A7C2P853_9PLAN</name>
<dbReference type="InterPro" id="IPR003607">
    <property type="entry name" value="HD/PDEase_dom"/>
</dbReference>
<protein>
    <submittedName>
        <fullName evidence="3">HD domain-containing protein</fullName>
    </submittedName>
</protein>
<dbReference type="AlphaFoldDB" id="A0A7C2P853"/>
<dbReference type="CDD" id="cd00077">
    <property type="entry name" value="HDc"/>
    <property type="match status" value="1"/>
</dbReference>
<organism evidence="3">
    <name type="scientific">Schlesneria paludicola</name>
    <dbReference type="NCBI Taxonomy" id="360056"/>
    <lineage>
        <taxon>Bacteria</taxon>
        <taxon>Pseudomonadati</taxon>
        <taxon>Planctomycetota</taxon>
        <taxon>Planctomycetia</taxon>
        <taxon>Planctomycetales</taxon>
        <taxon>Planctomycetaceae</taxon>
        <taxon>Schlesneria</taxon>
    </lineage>
</organism>
<reference evidence="3" key="1">
    <citation type="journal article" date="2020" name="mSystems">
        <title>Genome- and Community-Level Interaction Insights into Carbon Utilization and Element Cycling Functions of Hydrothermarchaeota in Hydrothermal Sediment.</title>
        <authorList>
            <person name="Zhou Z."/>
            <person name="Liu Y."/>
            <person name="Xu W."/>
            <person name="Pan J."/>
            <person name="Luo Z.H."/>
            <person name="Li M."/>
        </authorList>
    </citation>
    <scope>NUCLEOTIDE SEQUENCE [LARGE SCALE GENOMIC DNA]</scope>
    <source>
        <strain evidence="3">SpSt-339</strain>
    </source>
</reference>
<dbReference type="InterPro" id="IPR017670">
    <property type="entry name" value="Phosphonate_degrad-assoc"/>
</dbReference>
<feature type="region of interest" description="Disordered" evidence="1">
    <location>
        <begin position="1"/>
        <end position="24"/>
    </location>
</feature>
<evidence type="ECO:0000259" key="2">
    <source>
        <dbReference type="Pfam" id="PF01966"/>
    </source>
</evidence>
<dbReference type="EMBL" id="DSOK01000445">
    <property type="protein sequence ID" value="HEN17015.1"/>
    <property type="molecule type" value="Genomic_DNA"/>
</dbReference>
<dbReference type="InterPro" id="IPR052567">
    <property type="entry name" value="OP_Dioxygenase"/>
</dbReference>
<evidence type="ECO:0000256" key="1">
    <source>
        <dbReference type="SAM" id="MobiDB-lite"/>
    </source>
</evidence>
<evidence type="ECO:0000313" key="3">
    <source>
        <dbReference type="EMBL" id="HEN17015.1"/>
    </source>
</evidence>
<dbReference type="InterPro" id="IPR006674">
    <property type="entry name" value="HD_domain"/>
</dbReference>
<dbReference type="SUPFAM" id="SSF109604">
    <property type="entry name" value="HD-domain/PDEase-like"/>
    <property type="match status" value="1"/>
</dbReference>
<sequence>MSFTQDPQVRQRCGPPSVKTPDEQDWQASVICRSPAVRSILAIRPVCRSEFIVGVGPVKTSHVATANVLELFRQRGGSLYGGEAVTEQEHALQAAWLAEQAGAPPALIVAALLHDIGHLLHNLPEDAPDHGIDDRHEHSGASWLRRYFGPEVAEPVRLHVAAKRYLCAVEPRYLQQLSAPSQLSLRLQGGAMSPEEVHDFERHPHAQAAVRLRHWDDAAKIAGLETPLLEHFARYFTQVDENRGEPAT</sequence>
<proteinExistence type="predicted"/>
<dbReference type="PANTHER" id="PTHR40202:SF1">
    <property type="entry name" value="HD DOMAIN-CONTAINING PROTEIN"/>
    <property type="match status" value="1"/>
</dbReference>
<dbReference type="PANTHER" id="PTHR40202">
    <property type="match status" value="1"/>
</dbReference>
<gene>
    <name evidence="3" type="ORF">ENQ76_16265</name>
</gene>
<dbReference type="Pfam" id="PF01966">
    <property type="entry name" value="HD"/>
    <property type="match status" value="1"/>
</dbReference>
<accession>A0A7C2P853</accession>